<keyword evidence="2" id="KW-1185">Reference proteome</keyword>
<name>A0AAD5MTB3_PARTN</name>
<protein>
    <submittedName>
        <fullName evidence="1">Uncharacterized protein</fullName>
    </submittedName>
</protein>
<gene>
    <name evidence="1" type="ORF">KIN20_020807</name>
</gene>
<dbReference type="Proteomes" id="UP001196413">
    <property type="component" value="Unassembled WGS sequence"/>
</dbReference>
<organism evidence="1 2">
    <name type="scientific">Parelaphostrongylus tenuis</name>
    <name type="common">Meningeal worm</name>
    <dbReference type="NCBI Taxonomy" id="148309"/>
    <lineage>
        <taxon>Eukaryota</taxon>
        <taxon>Metazoa</taxon>
        <taxon>Ecdysozoa</taxon>
        <taxon>Nematoda</taxon>
        <taxon>Chromadorea</taxon>
        <taxon>Rhabditida</taxon>
        <taxon>Rhabditina</taxon>
        <taxon>Rhabditomorpha</taxon>
        <taxon>Strongyloidea</taxon>
        <taxon>Metastrongylidae</taxon>
        <taxon>Parelaphostrongylus</taxon>
    </lineage>
</organism>
<evidence type="ECO:0000313" key="1">
    <source>
        <dbReference type="EMBL" id="KAJ1361533.1"/>
    </source>
</evidence>
<reference evidence="1" key="1">
    <citation type="submission" date="2021-06" db="EMBL/GenBank/DDBJ databases">
        <title>Parelaphostrongylus tenuis whole genome reference sequence.</title>
        <authorList>
            <person name="Garwood T.J."/>
            <person name="Larsen P.A."/>
            <person name="Fountain-Jones N.M."/>
            <person name="Garbe J.R."/>
            <person name="Macchietto M.G."/>
            <person name="Kania S.A."/>
            <person name="Gerhold R.W."/>
            <person name="Richards J.E."/>
            <person name="Wolf T.M."/>
        </authorList>
    </citation>
    <scope>NUCLEOTIDE SEQUENCE</scope>
    <source>
        <strain evidence="1">MNPRO001-30</strain>
        <tissue evidence="1">Meninges</tissue>
    </source>
</reference>
<sequence length="107" mass="12328">MHNLILPSSELDEIRRHVTRSKKFDYDIKVPRIKEKISGKTRKVRSRGCARHEGAGRLVSARRVTDSTFDWPRASAAVGRPATIAQSSRDMHARDIDQWHRAHMKPM</sequence>
<dbReference type="AlphaFoldDB" id="A0AAD5MTB3"/>
<accession>A0AAD5MTB3</accession>
<comment type="caution">
    <text evidence="1">The sequence shown here is derived from an EMBL/GenBank/DDBJ whole genome shotgun (WGS) entry which is preliminary data.</text>
</comment>
<evidence type="ECO:0000313" key="2">
    <source>
        <dbReference type="Proteomes" id="UP001196413"/>
    </source>
</evidence>
<proteinExistence type="predicted"/>
<dbReference type="EMBL" id="JAHQIW010004221">
    <property type="protein sequence ID" value="KAJ1361533.1"/>
    <property type="molecule type" value="Genomic_DNA"/>
</dbReference>